<dbReference type="Pfam" id="PF21999">
    <property type="entry name" value="IMS_HHH_1"/>
    <property type="match status" value="1"/>
</dbReference>
<dbReference type="Pfam" id="PF11799">
    <property type="entry name" value="IMS_C"/>
    <property type="match status" value="1"/>
</dbReference>
<accession>G8X1X1</accession>
<evidence type="ECO:0000259" key="5">
    <source>
        <dbReference type="PROSITE" id="PS50173"/>
    </source>
</evidence>
<reference evidence="7" key="1">
    <citation type="submission" date="2011-12" db="EMBL/GenBank/DDBJ databases">
        <title>Complete genome sequence of Streptomyces cattleya strain DSM 46488.</title>
        <authorList>
            <person name="Ou H.-Y."/>
            <person name="Li P."/>
            <person name="Zhao C."/>
            <person name="O'Hagan D."/>
            <person name="Deng Z."/>
        </authorList>
    </citation>
    <scope>NUCLEOTIDE SEQUENCE [LARGE SCALE GENOMIC DNA]</scope>
    <source>
        <strain evidence="7">ATCC 35852 / DSM 46488 / JCM 4925 / NBRC 14057 / NRRL 8057</strain>
    </source>
</reference>
<protein>
    <recommendedName>
        <fullName evidence="5">UmuC domain-containing protein</fullName>
    </recommendedName>
</protein>
<dbReference type="KEGG" id="sct:SCAT_0925"/>
<dbReference type="InterPro" id="IPR017961">
    <property type="entry name" value="DNA_pol_Y-fam_little_finger"/>
</dbReference>
<dbReference type="EMBL" id="CP003219">
    <property type="protein sequence ID" value="AEW93295.1"/>
    <property type="molecule type" value="Genomic_DNA"/>
</dbReference>
<dbReference type="Pfam" id="PF00817">
    <property type="entry name" value="IMS"/>
    <property type="match status" value="1"/>
</dbReference>
<dbReference type="PROSITE" id="PS50173">
    <property type="entry name" value="UMUC"/>
    <property type="match status" value="1"/>
</dbReference>
<gene>
    <name evidence="6" type="ordered locus">SCATT_09240</name>
</gene>
<dbReference type="KEGG" id="scy:SCATT_09240"/>
<evidence type="ECO:0000313" key="7">
    <source>
        <dbReference type="Proteomes" id="UP000007842"/>
    </source>
</evidence>
<dbReference type="GO" id="GO:0003887">
    <property type="term" value="F:DNA-directed DNA polymerase activity"/>
    <property type="evidence" value="ECO:0007669"/>
    <property type="project" value="InterPro"/>
</dbReference>
<proteinExistence type="inferred from homology"/>
<keyword evidence="7" id="KW-1185">Reference proteome</keyword>
<accession>F8JX26</accession>
<dbReference type="Gene3D" id="3.30.70.270">
    <property type="match status" value="1"/>
</dbReference>
<dbReference type="InterPro" id="IPR036775">
    <property type="entry name" value="DNA_pol_Y-fam_lit_finger_sf"/>
</dbReference>
<dbReference type="GO" id="GO:0003684">
    <property type="term" value="F:damaged DNA binding"/>
    <property type="evidence" value="ECO:0007669"/>
    <property type="project" value="InterPro"/>
</dbReference>
<dbReference type="InterPro" id="IPR053848">
    <property type="entry name" value="IMS_HHH_1"/>
</dbReference>
<feature type="region of interest" description="Disordered" evidence="4">
    <location>
        <begin position="174"/>
        <end position="195"/>
    </location>
</feature>
<dbReference type="STRING" id="1003195.SCATT_09240"/>
<dbReference type="AlphaFoldDB" id="F8JX26"/>
<evidence type="ECO:0000256" key="2">
    <source>
        <dbReference type="ARBA" id="ARBA00022763"/>
    </source>
</evidence>
<comment type="function">
    <text evidence="3">Poorly processive, error-prone DNA polymerase involved in untargeted mutagenesis. Copies undamaged DNA at stalled replication forks, which arise in vivo from mismatched or misaligned primer ends. These misaligned primers can be extended by PolIV. Exhibits no 3'-5' exonuclease (proofreading) activity. May be involved in translesional synthesis, in conjunction with the beta clamp from PolIII.</text>
</comment>
<dbReference type="PANTHER" id="PTHR35369:SF2">
    <property type="entry name" value="BLR3025 PROTEIN"/>
    <property type="match status" value="1"/>
</dbReference>
<sequence length="334" mass="35328">MTGTGPHVLHVHFHPADGAPPAEEAYAALLALLGEVTPVVQALPPDAALADVRGSLRYFGRPAAELAALIRVRALARYGVDCTVGVAGNPMLARMAAYDGPPGAVRVLSEDAAEIARFLDRKPVGALPGVGPATARTLCRYGLDSVGRLAAAPLGTLQRILGAAAGRRVHERAHGIDPTPVAPGAPARSVAGERRFDRDELDPGRHREALLSLTEELGLRLRGERQAARSLTLTVRYADRSATVRTRALPEPTGHTTALTAAAYRMYEALGLQRARVRAVGLRAEGLTPAALATRQLTFDPADDKARRIEEAADRARARFGAHVVRPASLRGVA</sequence>
<dbReference type="PANTHER" id="PTHR35369">
    <property type="entry name" value="BLR3025 PROTEIN-RELATED"/>
    <property type="match status" value="1"/>
</dbReference>
<dbReference type="GO" id="GO:0006281">
    <property type="term" value="P:DNA repair"/>
    <property type="evidence" value="ECO:0007669"/>
    <property type="project" value="InterPro"/>
</dbReference>
<feature type="domain" description="UmuC" evidence="5">
    <location>
        <begin position="29"/>
        <end position="131"/>
    </location>
</feature>
<dbReference type="InterPro" id="IPR043502">
    <property type="entry name" value="DNA/RNA_pol_sf"/>
</dbReference>
<dbReference type="Gene3D" id="1.10.150.20">
    <property type="entry name" value="5' to 3' exonuclease, C-terminal subdomain"/>
    <property type="match status" value="1"/>
</dbReference>
<name>F8JX26_STREN</name>
<organism evidence="6 7">
    <name type="scientific">Streptantibioticus cattleyicolor (strain ATCC 35852 / DSM 46488 / JCM 4925 / NBRC 14057 / NRRL 8057)</name>
    <name type="common">Streptomyces cattleya</name>
    <dbReference type="NCBI Taxonomy" id="1003195"/>
    <lineage>
        <taxon>Bacteria</taxon>
        <taxon>Bacillati</taxon>
        <taxon>Actinomycetota</taxon>
        <taxon>Actinomycetes</taxon>
        <taxon>Kitasatosporales</taxon>
        <taxon>Streptomycetaceae</taxon>
        <taxon>Streptantibioticus</taxon>
    </lineage>
</organism>
<evidence type="ECO:0000256" key="1">
    <source>
        <dbReference type="ARBA" id="ARBA00010945"/>
    </source>
</evidence>
<evidence type="ECO:0000256" key="3">
    <source>
        <dbReference type="ARBA" id="ARBA00025589"/>
    </source>
</evidence>
<keyword evidence="2" id="KW-0227">DNA damage</keyword>
<dbReference type="SUPFAM" id="SSF100879">
    <property type="entry name" value="Lesion bypass DNA polymerase (Y-family), little finger domain"/>
    <property type="match status" value="1"/>
</dbReference>
<dbReference type="Gene3D" id="3.30.1490.100">
    <property type="entry name" value="DNA polymerase, Y-family, little finger domain"/>
    <property type="match status" value="1"/>
</dbReference>
<dbReference type="eggNOG" id="COG0389">
    <property type="taxonomic scope" value="Bacteria"/>
</dbReference>
<evidence type="ECO:0000256" key="4">
    <source>
        <dbReference type="SAM" id="MobiDB-lite"/>
    </source>
</evidence>
<dbReference type="PATRIC" id="fig|1003195.11.peg.2514"/>
<evidence type="ECO:0000313" key="6">
    <source>
        <dbReference type="EMBL" id="AEW93295.1"/>
    </source>
</evidence>
<dbReference type="InterPro" id="IPR001126">
    <property type="entry name" value="UmuC"/>
</dbReference>
<dbReference type="InterPro" id="IPR050356">
    <property type="entry name" value="SulA_CellDiv_inhibitor"/>
</dbReference>
<dbReference type="RefSeq" id="WP_014141694.1">
    <property type="nucleotide sequence ID" value="NC_016111.1"/>
</dbReference>
<dbReference type="Proteomes" id="UP000007842">
    <property type="component" value="Chromosome"/>
</dbReference>
<dbReference type="HOGENOM" id="CLU_012348_1_0_11"/>
<dbReference type="SUPFAM" id="SSF56672">
    <property type="entry name" value="DNA/RNA polymerases"/>
    <property type="match status" value="1"/>
</dbReference>
<dbReference type="InterPro" id="IPR043128">
    <property type="entry name" value="Rev_trsase/Diguanyl_cyclase"/>
</dbReference>
<comment type="similarity">
    <text evidence="1">Belongs to the DNA polymerase type-Y family.</text>
</comment>
<dbReference type="OrthoDB" id="4317601at2"/>